<reference evidence="7 8" key="1">
    <citation type="submission" date="2020-12" db="EMBL/GenBank/DDBJ databases">
        <title>Bacterial novel species Adhaeribacter sp. BT258 isolated from soil.</title>
        <authorList>
            <person name="Jung H.-Y."/>
        </authorList>
    </citation>
    <scope>NUCLEOTIDE SEQUENCE [LARGE SCALE GENOMIC DNA]</scope>
    <source>
        <strain evidence="7 8">BT258</strain>
    </source>
</reference>
<evidence type="ECO:0000256" key="5">
    <source>
        <dbReference type="SAM" id="Phobius"/>
    </source>
</evidence>
<accession>A0ABS1BYB6</accession>
<dbReference type="EMBL" id="JAEHFX010000001">
    <property type="protein sequence ID" value="MBK0402139.1"/>
    <property type="molecule type" value="Genomic_DNA"/>
</dbReference>
<feature type="transmembrane region" description="Helical" evidence="5">
    <location>
        <begin position="65"/>
        <end position="85"/>
    </location>
</feature>
<evidence type="ECO:0000313" key="8">
    <source>
        <dbReference type="Proteomes" id="UP000644147"/>
    </source>
</evidence>
<evidence type="ECO:0000313" key="7">
    <source>
        <dbReference type="EMBL" id="MBK0402139.1"/>
    </source>
</evidence>
<sequence length="435" mass="49902">MGKSFVFLQKINVPQAAFFFCCLIVAGMLTTNFFRILSSIGNAGLLLTALVSLAQQNNVSNLRKYPYFLGFIIIYLVHLLGFMQPEISSMKDLQRDLVMKLPLLILPFAFAVLPAISRPKLNQLFYLFVVCVFLGSVYSTGYYLNNFEAVNEQYIHSQVMKTPTNHVRYSLMVAFAVLVGYRLWLKGFFVFGDWERKLLLFITVWLFVFLHILAVRSGLVAFYAVAALGLAFDFFFRRQYLRSFVAGIGLLLALLAAFYTLPTFYNKFFLTIADVNRVSDEDSAHDYSITGRVYSYKVAMAVFEENPVIGVGIGNLDKELGEKYTRLFPEILERGHLLPHNQYLFDLVAFGIVGLLIFLIGFYYPLFRFAGRFEPLFLFHYLIITLSCMFESTLETQVGLMYSILFILLPLWYFKANPAQKETWQNGTFFAPKSL</sequence>
<comment type="subcellular location">
    <subcellularLocation>
        <location evidence="1">Membrane</location>
        <topology evidence="1">Multi-pass membrane protein</topology>
    </subcellularLocation>
</comment>
<dbReference type="GO" id="GO:0016874">
    <property type="term" value="F:ligase activity"/>
    <property type="evidence" value="ECO:0007669"/>
    <property type="project" value="UniProtKB-KW"/>
</dbReference>
<keyword evidence="4 5" id="KW-0472">Membrane</keyword>
<dbReference type="PANTHER" id="PTHR37422">
    <property type="entry name" value="TEICHURONIC ACID BIOSYNTHESIS PROTEIN TUAE"/>
    <property type="match status" value="1"/>
</dbReference>
<feature type="transmembrane region" description="Helical" evidence="5">
    <location>
        <begin position="97"/>
        <end position="117"/>
    </location>
</feature>
<dbReference type="PANTHER" id="PTHR37422:SF13">
    <property type="entry name" value="LIPOPOLYSACCHARIDE BIOSYNTHESIS PROTEIN PA4999-RELATED"/>
    <property type="match status" value="1"/>
</dbReference>
<keyword evidence="2 5" id="KW-0812">Transmembrane</keyword>
<dbReference type="Pfam" id="PF04932">
    <property type="entry name" value="Wzy_C"/>
    <property type="match status" value="1"/>
</dbReference>
<keyword evidence="8" id="KW-1185">Reference proteome</keyword>
<protein>
    <submittedName>
        <fullName evidence="7">O-antigen ligase family protein</fullName>
    </submittedName>
</protein>
<evidence type="ECO:0000259" key="6">
    <source>
        <dbReference type="Pfam" id="PF04932"/>
    </source>
</evidence>
<feature type="transmembrane region" description="Helical" evidence="5">
    <location>
        <begin position="243"/>
        <end position="261"/>
    </location>
</feature>
<feature type="transmembrane region" description="Helical" evidence="5">
    <location>
        <begin position="376"/>
        <end position="394"/>
    </location>
</feature>
<feature type="transmembrane region" description="Helical" evidence="5">
    <location>
        <begin position="343"/>
        <end position="364"/>
    </location>
</feature>
<feature type="transmembrane region" description="Helical" evidence="5">
    <location>
        <begin position="197"/>
        <end position="214"/>
    </location>
</feature>
<keyword evidence="3 5" id="KW-1133">Transmembrane helix</keyword>
<feature type="transmembrane region" description="Helical" evidence="5">
    <location>
        <begin position="220"/>
        <end position="236"/>
    </location>
</feature>
<name>A0ABS1BYB6_9BACT</name>
<dbReference type="Proteomes" id="UP000644147">
    <property type="component" value="Unassembled WGS sequence"/>
</dbReference>
<proteinExistence type="predicted"/>
<dbReference type="InterPro" id="IPR051533">
    <property type="entry name" value="WaaL-like"/>
</dbReference>
<organism evidence="7 8">
    <name type="scientific">Adhaeribacter terrigena</name>
    <dbReference type="NCBI Taxonomy" id="2793070"/>
    <lineage>
        <taxon>Bacteria</taxon>
        <taxon>Pseudomonadati</taxon>
        <taxon>Bacteroidota</taxon>
        <taxon>Cytophagia</taxon>
        <taxon>Cytophagales</taxon>
        <taxon>Hymenobacteraceae</taxon>
        <taxon>Adhaeribacter</taxon>
    </lineage>
</organism>
<evidence type="ECO:0000256" key="1">
    <source>
        <dbReference type="ARBA" id="ARBA00004141"/>
    </source>
</evidence>
<evidence type="ECO:0000256" key="4">
    <source>
        <dbReference type="ARBA" id="ARBA00023136"/>
    </source>
</evidence>
<evidence type="ECO:0000256" key="3">
    <source>
        <dbReference type="ARBA" id="ARBA00022989"/>
    </source>
</evidence>
<dbReference type="InterPro" id="IPR007016">
    <property type="entry name" value="O-antigen_ligase-rel_domated"/>
</dbReference>
<dbReference type="RefSeq" id="WP_200504732.1">
    <property type="nucleotide sequence ID" value="NZ_JAEHFX010000001.1"/>
</dbReference>
<evidence type="ECO:0000256" key="2">
    <source>
        <dbReference type="ARBA" id="ARBA00022692"/>
    </source>
</evidence>
<feature type="transmembrane region" description="Helical" evidence="5">
    <location>
        <begin position="124"/>
        <end position="144"/>
    </location>
</feature>
<comment type="caution">
    <text evidence="7">The sequence shown here is derived from an EMBL/GenBank/DDBJ whole genome shotgun (WGS) entry which is preliminary data.</text>
</comment>
<keyword evidence="7" id="KW-0436">Ligase</keyword>
<feature type="domain" description="O-antigen ligase-related" evidence="6">
    <location>
        <begin position="202"/>
        <end position="359"/>
    </location>
</feature>
<gene>
    <name evidence="7" type="ORF">I5M27_04030</name>
</gene>
<feature type="transmembrane region" description="Helical" evidence="5">
    <location>
        <begin position="167"/>
        <end position="185"/>
    </location>
</feature>
<feature type="transmembrane region" description="Helical" evidence="5">
    <location>
        <begin position="12"/>
        <end position="30"/>
    </location>
</feature>
<feature type="transmembrane region" description="Helical" evidence="5">
    <location>
        <begin position="400"/>
        <end position="416"/>
    </location>
</feature>